<dbReference type="GO" id="GO:0046872">
    <property type="term" value="F:metal ion binding"/>
    <property type="evidence" value="ECO:0007669"/>
    <property type="project" value="UniProtKB-KW"/>
</dbReference>
<keyword evidence="3 4" id="KW-0342">GTP-binding</keyword>
<dbReference type="AlphaFoldDB" id="X6NXN7"/>
<evidence type="ECO:0000256" key="5">
    <source>
        <dbReference type="PIRSR" id="PIRSR601019-2"/>
    </source>
</evidence>
<dbReference type="GO" id="GO:0007188">
    <property type="term" value="P:adenylate cyclase-modulating G protein-coupled receptor signaling pathway"/>
    <property type="evidence" value="ECO:0007669"/>
    <property type="project" value="TreeGrafter"/>
</dbReference>
<comment type="caution">
    <text evidence="6">The sequence shown here is derived from an EMBL/GenBank/DDBJ whole genome shotgun (WGS) entry which is preliminary data.</text>
</comment>
<dbReference type="GO" id="GO:0005834">
    <property type="term" value="C:heterotrimeric G-protein complex"/>
    <property type="evidence" value="ECO:0007669"/>
    <property type="project" value="TreeGrafter"/>
</dbReference>
<dbReference type="PROSITE" id="PS51882">
    <property type="entry name" value="G_ALPHA"/>
    <property type="match status" value="1"/>
</dbReference>
<dbReference type="InterPro" id="IPR011025">
    <property type="entry name" value="GproteinA_insert"/>
</dbReference>
<dbReference type="Proteomes" id="UP000023152">
    <property type="component" value="Unassembled WGS sequence"/>
</dbReference>
<dbReference type="Gene3D" id="1.10.400.10">
    <property type="entry name" value="GI Alpha 1, domain 2-like"/>
    <property type="match status" value="1"/>
</dbReference>
<dbReference type="EMBL" id="ASPP01005327">
    <property type="protein sequence ID" value="ETO30756.1"/>
    <property type="molecule type" value="Genomic_DNA"/>
</dbReference>
<dbReference type="Pfam" id="PF00503">
    <property type="entry name" value="G-alpha"/>
    <property type="match status" value="1"/>
</dbReference>
<keyword evidence="2 4" id="KW-0547">Nucleotide-binding</keyword>
<dbReference type="GO" id="GO:0001664">
    <property type="term" value="F:G protein-coupled receptor binding"/>
    <property type="evidence" value="ECO:0007669"/>
    <property type="project" value="TreeGrafter"/>
</dbReference>
<dbReference type="GO" id="GO:0005737">
    <property type="term" value="C:cytoplasm"/>
    <property type="evidence" value="ECO:0007669"/>
    <property type="project" value="TreeGrafter"/>
</dbReference>
<dbReference type="SUPFAM" id="SSF47895">
    <property type="entry name" value="Transducin (alpha subunit), insertion domain"/>
    <property type="match status" value="1"/>
</dbReference>
<sequence>MGCISSSETKTIEDKRVANEMEEAKVLDRSVRKLLLLGAVDKNGKKRGKIKLSNIFMILTLGDLKQKKQYAGGSGKSTFFKQLTNLHGGGFQNRDRKSFKDQMYEQLIDTMKLMITKCEEFFDDDPKENADFELAQTSQTSADVILATRNNSPMTTELVRHLETLWKDSAIQHAFKIRNKICVPDSTGIFLEKLSIISADDYIPTDEVL</sequence>
<evidence type="ECO:0000256" key="1">
    <source>
        <dbReference type="ARBA" id="ARBA00022723"/>
    </source>
</evidence>
<evidence type="ECO:0000256" key="3">
    <source>
        <dbReference type="ARBA" id="ARBA00023134"/>
    </source>
</evidence>
<gene>
    <name evidence="6" type="ORF">RFI_06364</name>
</gene>
<evidence type="ECO:0000313" key="6">
    <source>
        <dbReference type="EMBL" id="ETO30756.1"/>
    </source>
</evidence>
<dbReference type="PANTHER" id="PTHR10218">
    <property type="entry name" value="GTP-BINDING PROTEIN ALPHA SUBUNIT"/>
    <property type="match status" value="1"/>
</dbReference>
<keyword evidence="1 5" id="KW-0479">Metal-binding</keyword>
<dbReference type="GO" id="GO:0003924">
    <property type="term" value="F:GTPase activity"/>
    <property type="evidence" value="ECO:0007669"/>
    <property type="project" value="InterPro"/>
</dbReference>
<reference evidence="6 7" key="1">
    <citation type="journal article" date="2013" name="Curr. Biol.">
        <title>The Genome of the Foraminiferan Reticulomyxa filosa.</title>
        <authorList>
            <person name="Glockner G."/>
            <person name="Hulsmann N."/>
            <person name="Schleicher M."/>
            <person name="Noegel A.A."/>
            <person name="Eichinger L."/>
            <person name="Gallinger C."/>
            <person name="Pawlowski J."/>
            <person name="Sierra R."/>
            <person name="Euteneuer U."/>
            <person name="Pillet L."/>
            <person name="Moustafa A."/>
            <person name="Platzer M."/>
            <person name="Groth M."/>
            <person name="Szafranski K."/>
            <person name="Schliwa M."/>
        </authorList>
    </citation>
    <scope>NUCLEOTIDE SEQUENCE [LARGE SCALE GENOMIC DNA]</scope>
</reference>
<evidence type="ECO:0000256" key="4">
    <source>
        <dbReference type="PIRSR" id="PIRSR601019-1"/>
    </source>
</evidence>
<accession>X6NXN7</accession>
<proteinExistence type="predicted"/>
<evidence type="ECO:0000313" key="7">
    <source>
        <dbReference type="Proteomes" id="UP000023152"/>
    </source>
</evidence>
<dbReference type="OrthoDB" id="5817230at2759"/>
<keyword evidence="7" id="KW-1185">Reference proteome</keyword>
<keyword evidence="5" id="KW-0460">Magnesium</keyword>
<feature type="binding site" evidence="4">
    <location>
        <begin position="185"/>
        <end position="186"/>
    </location>
    <ligand>
        <name>GTP</name>
        <dbReference type="ChEBI" id="CHEBI:37565"/>
    </ligand>
</feature>
<dbReference type="GO" id="GO:0005525">
    <property type="term" value="F:GTP binding"/>
    <property type="evidence" value="ECO:0007669"/>
    <property type="project" value="UniProtKB-KW"/>
</dbReference>
<organism evidence="6 7">
    <name type="scientific">Reticulomyxa filosa</name>
    <dbReference type="NCBI Taxonomy" id="46433"/>
    <lineage>
        <taxon>Eukaryota</taxon>
        <taxon>Sar</taxon>
        <taxon>Rhizaria</taxon>
        <taxon>Retaria</taxon>
        <taxon>Foraminifera</taxon>
        <taxon>Monothalamids</taxon>
        <taxon>Reticulomyxidae</taxon>
        <taxon>Reticulomyxa</taxon>
    </lineage>
</organism>
<feature type="binding site" evidence="5">
    <location>
        <position position="77"/>
    </location>
    <ligand>
        <name>Mg(2+)</name>
        <dbReference type="ChEBI" id="CHEBI:18420"/>
    </ligand>
</feature>
<evidence type="ECO:0000256" key="2">
    <source>
        <dbReference type="ARBA" id="ARBA00022741"/>
    </source>
</evidence>
<protein>
    <submittedName>
        <fullName evidence="6">G-protein alpha subunit</fullName>
    </submittedName>
</protein>
<dbReference type="PANTHER" id="PTHR10218:SF302">
    <property type="entry name" value="GUANINE NUCLEOTIDE-BINDING PROTEIN ALPHA-5 SUBUNIT"/>
    <property type="match status" value="1"/>
</dbReference>
<name>X6NXN7_RETFI</name>
<dbReference type="GO" id="GO:0031683">
    <property type="term" value="F:G-protein beta/gamma-subunit complex binding"/>
    <property type="evidence" value="ECO:0007669"/>
    <property type="project" value="InterPro"/>
</dbReference>
<dbReference type="InterPro" id="IPR001019">
    <property type="entry name" value="Gprotein_alpha_su"/>
</dbReference>